<accession>A0A6J1SZ75</accession>
<keyword evidence="9" id="KW-1185">Reference proteome</keyword>
<name>A0A6J1SZ75_FRAOC</name>
<keyword evidence="4" id="KW-0256">Endoplasmic reticulum</keyword>
<dbReference type="InterPro" id="IPR009617">
    <property type="entry name" value="Seipin"/>
</dbReference>
<protein>
    <recommendedName>
        <fullName evidence="2">Seipin</fullName>
    </recommendedName>
</protein>
<gene>
    <name evidence="10" type="primary">LOC113210133</name>
</gene>
<keyword evidence="6" id="KW-0443">Lipid metabolism</keyword>
<reference evidence="10" key="1">
    <citation type="submission" date="2025-08" db="UniProtKB">
        <authorList>
            <consortium name="RefSeq"/>
        </authorList>
    </citation>
    <scope>IDENTIFICATION</scope>
    <source>
        <tissue evidence="10">Whole organism</tissue>
    </source>
</reference>
<proteinExistence type="predicted"/>
<dbReference type="Proteomes" id="UP000504606">
    <property type="component" value="Unplaced"/>
</dbReference>
<dbReference type="GeneID" id="113210133"/>
<dbReference type="CDD" id="cd23995">
    <property type="entry name" value="Seipin_BSCL2_like"/>
    <property type="match status" value="1"/>
</dbReference>
<sequence length="354" mass="40481">MFWIVSRICRSLPFVGTVRKNVLHYRQKAEDGVQKGVENVRLLSFRGGLVGLLTAMIIWISIFLYIAFYYAYMPSISHVRPIHVQFEACSDGKGLCSFPTADVRLTKRHQLLMVGQPYKIYIQLEMPESPRNKDLGMFMVCASLRVRSGVEVNKACRSAMLHYRSPLLETLSTITFSPFMVLGQTEEKQSVLVELFSDFEEDQNQPVTDVKVEIQTRFVELYSATMLIHAHLTGLRYLMFHWPILSAAVGISSNLLFILLMFSLSWWHLSHYDESEGDELKYENVHNPDQKNGFEFIGELDDKDSDAVLDDENLDEELSKVENASKPLETDLLGKSKIDLEENLLESGVQEVPK</sequence>
<evidence type="ECO:0000256" key="5">
    <source>
        <dbReference type="ARBA" id="ARBA00022989"/>
    </source>
</evidence>
<keyword evidence="7 8" id="KW-0472">Membrane</keyword>
<dbReference type="AlphaFoldDB" id="A0A6J1SZ75"/>
<evidence type="ECO:0000256" key="4">
    <source>
        <dbReference type="ARBA" id="ARBA00022824"/>
    </source>
</evidence>
<evidence type="ECO:0000256" key="6">
    <source>
        <dbReference type="ARBA" id="ARBA00023098"/>
    </source>
</evidence>
<dbReference type="GO" id="GO:0006629">
    <property type="term" value="P:lipid metabolic process"/>
    <property type="evidence" value="ECO:0007669"/>
    <property type="project" value="UniProtKB-KW"/>
</dbReference>
<keyword evidence="3 8" id="KW-0812">Transmembrane</keyword>
<evidence type="ECO:0000313" key="10">
    <source>
        <dbReference type="RefSeq" id="XP_026283756.1"/>
    </source>
</evidence>
<evidence type="ECO:0000256" key="1">
    <source>
        <dbReference type="ARBA" id="ARBA00004477"/>
    </source>
</evidence>
<dbReference type="CTD" id="31245"/>
<feature type="transmembrane region" description="Helical" evidence="8">
    <location>
        <begin position="49"/>
        <end position="72"/>
    </location>
</feature>
<evidence type="ECO:0000256" key="3">
    <source>
        <dbReference type="ARBA" id="ARBA00022692"/>
    </source>
</evidence>
<keyword evidence="5 8" id="KW-1133">Transmembrane helix</keyword>
<dbReference type="GO" id="GO:0140042">
    <property type="term" value="P:lipid droplet formation"/>
    <property type="evidence" value="ECO:0007669"/>
    <property type="project" value="UniProtKB-ARBA"/>
</dbReference>
<evidence type="ECO:0000256" key="8">
    <source>
        <dbReference type="SAM" id="Phobius"/>
    </source>
</evidence>
<evidence type="ECO:0000313" key="9">
    <source>
        <dbReference type="Proteomes" id="UP000504606"/>
    </source>
</evidence>
<dbReference type="KEGG" id="foc:113210133"/>
<dbReference type="Pfam" id="PF06775">
    <property type="entry name" value="Seipin"/>
    <property type="match status" value="1"/>
</dbReference>
<comment type="subcellular location">
    <subcellularLocation>
        <location evidence="1">Endoplasmic reticulum membrane</location>
        <topology evidence="1">Multi-pass membrane protein</topology>
    </subcellularLocation>
</comment>
<dbReference type="OrthoDB" id="3990054at2759"/>
<dbReference type="GO" id="GO:0005789">
    <property type="term" value="C:endoplasmic reticulum membrane"/>
    <property type="evidence" value="ECO:0007669"/>
    <property type="project" value="UniProtKB-SubCell"/>
</dbReference>
<dbReference type="RefSeq" id="XP_026283756.1">
    <property type="nucleotide sequence ID" value="XM_026427971.2"/>
</dbReference>
<dbReference type="PANTHER" id="PTHR21212">
    <property type="entry name" value="BERNARDINELLI-SEIP CONGENITAL LIPODYSTROPHY 2 HOMOLOG BSCL2 PROTEIN"/>
    <property type="match status" value="1"/>
</dbReference>
<organism evidence="9 10">
    <name type="scientific">Frankliniella occidentalis</name>
    <name type="common">Western flower thrips</name>
    <name type="synonym">Euthrips occidentalis</name>
    <dbReference type="NCBI Taxonomy" id="133901"/>
    <lineage>
        <taxon>Eukaryota</taxon>
        <taxon>Metazoa</taxon>
        <taxon>Ecdysozoa</taxon>
        <taxon>Arthropoda</taxon>
        <taxon>Hexapoda</taxon>
        <taxon>Insecta</taxon>
        <taxon>Pterygota</taxon>
        <taxon>Neoptera</taxon>
        <taxon>Paraneoptera</taxon>
        <taxon>Thysanoptera</taxon>
        <taxon>Terebrantia</taxon>
        <taxon>Thripoidea</taxon>
        <taxon>Thripidae</taxon>
        <taxon>Frankliniella</taxon>
    </lineage>
</organism>
<dbReference type="PANTHER" id="PTHR21212:SF0">
    <property type="entry name" value="SEIPIN"/>
    <property type="match status" value="1"/>
</dbReference>
<evidence type="ECO:0000256" key="7">
    <source>
        <dbReference type="ARBA" id="ARBA00023136"/>
    </source>
</evidence>
<feature type="transmembrane region" description="Helical" evidence="8">
    <location>
        <begin position="244"/>
        <end position="267"/>
    </location>
</feature>
<evidence type="ECO:0000256" key="2">
    <source>
        <dbReference type="ARBA" id="ARBA00022064"/>
    </source>
</evidence>